<keyword evidence="6 12" id="KW-0808">Transferase</keyword>
<dbReference type="eggNOG" id="COG0379">
    <property type="taxonomic scope" value="Bacteria"/>
</dbReference>
<name>C9R9H6_AMMDK</name>
<feature type="binding site" evidence="12">
    <location>
        <position position="88"/>
    </location>
    <ligand>
        <name>[4Fe-4S] cluster</name>
        <dbReference type="ChEBI" id="CHEBI:49883"/>
    </ligand>
</feature>
<reference evidence="13 14" key="1">
    <citation type="submission" date="2009-10" db="EMBL/GenBank/DDBJ databases">
        <title>Complete sequence of chromosome of Ammonifex degensii KC4.</title>
        <authorList>
            <consortium name="US DOE Joint Genome Institute"/>
            <person name="Kerfeld C."/>
            <person name="Goodner B."/>
            <person name="Huber H."/>
            <person name="Stetter K."/>
            <person name="Lucas S."/>
            <person name="Copeland A."/>
            <person name="Lapidus A."/>
            <person name="Glavina del Rio T."/>
            <person name="Dalin E."/>
            <person name="Tice H."/>
            <person name="Bruce D."/>
            <person name="Goodwin L."/>
            <person name="Pitluck S."/>
            <person name="Saunders E."/>
            <person name="Brettin T."/>
            <person name="Detter J.C."/>
            <person name="Han C."/>
            <person name="Larimer F."/>
            <person name="Land M."/>
            <person name="Hauser L."/>
            <person name="Kyrpides N."/>
            <person name="Ovchinnikova G."/>
            <person name="Richardson P."/>
        </authorList>
    </citation>
    <scope>NUCLEOTIDE SEQUENCE [LARGE SCALE GENOMIC DNA]</scope>
    <source>
        <strain evidence="14">DSM 10501 / KC4</strain>
    </source>
</reference>
<keyword evidence="14" id="KW-1185">Reference proteome</keyword>
<dbReference type="HAMAP" id="MF_00568">
    <property type="entry name" value="NadA_type2"/>
    <property type="match status" value="1"/>
</dbReference>
<evidence type="ECO:0000256" key="6">
    <source>
        <dbReference type="ARBA" id="ARBA00022679"/>
    </source>
</evidence>
<evidence type="ECO:0000256" key="3">
    <source>
        <dbReference type="ARBA" id="ARBA00012669"/>
    </source>
</evidence>
<feature type="binding site" evidence="12">
    <location>
        <position position="26"/>
    </location>
    <ligand>
        <name>iminosuccinate</name>
        <dbReference type="ChEBI" id="CHEBI:77875"/>
    </ligand>
</feature>
<dbReference type="InterPro" id="IPR023066">
    <property type="entry name" value="Quinolinate_synth_type2"/>
</dbReference>
<dbReference type="GO" id="GO:0005829">
    <property type="term" value="C:cytosol"/>
    <property type="evidence" value="ECO:0007669"/>
    <property type="project" value="TreeGrafter"/>
</dbReference>
<dbReference type="GO" id="GO:0008987">
    <property type="term" value="F:quinolinate synthetase A activity"/>
    <property type="evidence" value="ECO:0007669"/>
    <property type="project" value="UniProtKB-UniRule"/>
</dbReference>
<dbReference type="STRING" id="429009.Adeg_1874"/>
<feature type="binding site" evidence="12">
    <location>
        <begin position="201"/>
        <end position="203"/>
    </location>
    <ligand>
        <name>iminosuccinate</name>
        <dbReference type="ChEBI" id="CHEBI:77875"/>
    </ligand>
</feature>
<evidence type="ECO:0000256" key="2">
    <source>
        <dbReference type="ARBA" id="ARBA00005065"/>
    </source>
</evidence>
<evidence type="ECO:0000256" key="5">
    <source>
        <dbReference type="ARBA" id="ARBA00022642"/>
    </source>
</evidence>
<dbReference type="EC" id="2.5.1.72" evidence="3 12"/>
<dbReference type="Pfam" id="PF02445">
    <property type="entry name" value="NadA"/>
    <property type="match status" value="1"/>
</dbReference>
<protein>
    <recommendedName>
        <fullName evidence="11 12">Quinolinate synthase</fullName>
        <ecNumber evidence="3 12">2.5.1.72</ecNumber>
    </recommendedName>
</protein>
<evidence type="ECO:0000313" key="14">
    <source>
        <dbReference type="Proteomes" id="UP000002620"/>
    </source>
</evidence>
<dbReference type="GO" id="GO:0051539">
    <property type="term" value="F:4 iron, 4 sulfur cluster binding"/>
    <property type="evidence" value="ECO:0007669"/>
    <property type="project" value="UniProtKB-KW"/>
</dbReference>
<dbReference type="PANTHER" id="PTHR30573:SF0">
    <property type="entry name" value="QUINOLINATE SYNTHASE, CHLOROPLASTIC"/>
    <property type="match status" value="1"/>
</dbReference>
<evidence type="ECO:0000256" key="7">
    <source>
        <dbReference type="ARBA" id="ARBA00022723"/>
    </source>
</evidence>
<dbReference type="OrthoDB" id="9801204at2"/>
<evidence type="ECO:0000313" key="13">
    <source>
        <dbReference type="EMBL" id="ACX52955.1"/>
    </source>
</evidence>
<dbReference type="EMBL" id="CP001785">
    <property type="protein sequence ID" value="ACX52955.1"/>
    <property type="molecule type" value="Genomic_DNA"/>
</dbReference>
<comment type="similarity">
    <text evidence="12">Belongs to the quinolinate synthase family. Type 2 subfamily.</text>
</comment>
<dbReference type="AlphaFoldDB" id="C9R9H6"/>
<dbReference type="InterPro" id="IPR003473">
    <property type="entry name" value="NadA"/>
</dbReference>
<comment type="subcellular location">
    <subcellularLocation>
        <location evidence="12">Cytoplasm</location>
    </subcellularLocation>
</comment>
<comment type="cofactor">
    <cofactor evidence="12">
        <name>[4Fe-4S] cluster</name>
        <dbReference type="ChEBI" id="CHEBI:49883"/>
    </cofactor>
    <text evidence="12">Binds 1 [4Fe-4S] cluster per subunit.</text>
</comment>
<proteinExistence type="inferred from homology"/>
<dbReference type="NCBIfam" id="NF006878">
    <property type="entry name" value="PRK09375.1-2"/>
    <property type="match status" value="1"/>
</dbReference>
<keyword evidence="7 12" id="KW-0479">Metal-binding</keyword>
<gene>
    <name evidence="12" type="primary">nadA</name>
    <name evidence="13" type="ordered locus">Adeg_1874</name>
</gene>
<evidence type="ECO:0000256" key="12">
    <source>
        <dbReference type="HAMAP-Rule" id="MF_00568"/>
    </source>
</evidence>
<sequence>MADEVKELQEAILRLKQEKEAIILAHYYQRPEIQDIADFVGDSLELSRQAAETPAKVLVFCGVHFMAETAAILSPDKVVLLPDINAGCPMADMATPEAVRAKREALGDCLVVCYVNTSAAVKAESDVACTSANAVEVVGKLPREKTILFIPDRNLGLYVKRFYPDREIVLWEGYCWVHEHVTPVHVWKAKEAHPEAKVLVHPECRPEVINLADAVASTSGMLRYARESEAREFIVVTEEGLLHQLRRACPDKQFYLASPCLECPDMKKITLAKVYESLVRLEPRVEVPRSIRERAYLTVERMLGLKG</sequence>
<dbReference type="RefSeq" id="WP_015739832.1">
    <property type="nucleotide sequence ID" value="NC_013385.1"/>
</dbReference>
<feature type="binding site" evidence="12">
    <location>
        <position position="263"/>
    </location>
    <ligand>
        <name>[4Fe-4S] cluster</name>
        <dbReference type="ChEBI" id="CHEBI:49883"/>
    </ligand>
</feature>
<evidence type="ECO:0000256" key="9">
    <source>
        <dbReference type="ARBA" id="ARBA00023014"/>
    </source>
</evidence>
<dbReference type="SUPFAM" id="SSF142754">
    <property type="entry name" value="NadA-like"/>
    <property type="match status" value="1"/>
</dbReference>
<keyword evidence="5 12" id="KW-0662">Pyridine nucleotide biosynthesis</keyword>
<dbReference type="HOGENOM" id="CLU_047382_0_0_9"/>
<organism evidence="13 14">
    <name type="scientific">Ammonifex degensii (strain DSM 10501 / KC4)</name>
    <dbReference type="NCBI Taxonomy" id="429009"/>
    <lineage>
        <taxon>Bacteria</taxon>
        <taxon>Bacillati</taxon>
        <taxon>Bacillota</taxon>
        <taxon>Clostridia</taxon>
        <taxon>Thermoanaerobacterales</taxon>
        <taxon>Thermoanaerobacteraceae</taxon>
        <taxon>Ammonifex</taxon>
    </lineage>
</organism>
<dbReference type="InterPro" id="IPR036094">
    <property type="entry name" value="NadA_sf"/>
</dbReference>
<evidence type="ECO:0000256" key="4">
    <source>
        <dbReference type="ARBA" id="ARBA00022485"/>
    </source>
</evidence>
<feature type="binding site" evidence="12">
    <location>
        <begin position="114"/>
        <end position="116"/>
    </location>
    <ligand>
        <name>iminosuccinate</name>
        <dbReference type="ChEBI" id="CHEBI:77875"/>
    </ligand>
</feature>
<comment type="catalytic activity">
    <reaction evidence="10">
        <text>iminosuccinate + dihydroxyacetone phosphate = quinolinate + phosphate + 2 H2O + H(+)</text>
        <dbReference type="Rhea" id="RHEA:25888"/>
        <dbReference type="ChEBI" id="CHEBI:15377"/>
        <dbReference type="ChEBI" id="CHEBI:15378"/>
        <dbReference type="ChEBI" id="CHEBI:29959"/>
        <dbReference type="ChEBI" id="CHEBI:43474"/>
        <dbReference type="ChEBI" id="CHEBI:57642"/>
        <dbReference type="ChEBI" id="CHEBI:77875"/>
        <dbReference type="EC" id="2.5.1.72"/>
    </reaction>
    <physiologicalReaction direction="left-to-right" evidence="10">
        <dbReference type="Rhea" id="RHEA:25889"/>
    </physiologicalReaction>
</comment>
<dbReference type="Proteomes" id="UP000002620">
    <property type="component" value="Chromosome"/>
</dbReference>
<keyword evidence="4 12" id="KW-0004">4Fe-4S</keyword>
<feature type="binding site" evidence="12">
    <location>
        <position position="131"/>
    </location>
    <ligand>
        <name>iminosuccinate</name>
        <dbReference type="ChEBI" id="CHEBI:77875"/>
    </ligand>
</feature>
<dbReference type="GO" id="GO:0046872">
    <property type="term" value="F:metal ion binding"/>
    <property type="evidence" value="ECO:0007669"/>
    <property type="project" value="UniProtKB-KW"/>
</dbReference>
<dbReference type="PANTHER" id="PTHR30573">
    <property type="entry name" value="QUINOLINATE SYNTHETASE A"/>
    <property type="match status" value="1"/>
</dbReference>
<dbReference type="GO" id="GO:0034628">
    <property type="term" value="P:'de novo' NAD+ biosynthetic process from L-aspartate"/>
    <property type="evidence" value="ECO:0007669"/>
    <property type="project" value="TreeGrafter"/>
</dbReference>
<comment type="pathway">
    <text evidence="2 12">Cofactor biosynthesis; NAD(+) biosynthesis; quinolinate from iminoaspartate: step 1/1.</text>
</comment>
<evidence type="ECO:0000256" key="11">
    <source>
        <dbReference type="ARBA" id="ARBA00073059"/>
    </source>
</evidence>
<keyword evidence="8 12" id="KW-0408">Iron</keyword>
<dbReference type="KEGG" id="adg:Adeg_1874"/>
<evidence type="ECO:0000256" key="10">
    <source>
        <dbReference type="ARBA" id="ARBA00050125"/>
    </source>
</evidence>
<evidence type="ECO:0000256" key="8">
    <source>
        <dbReference type="ARBA" id="ARBA00023004"/>
    </source>
</evidence>
<feature type="binding site" evidence="12">
    <location>
        <position position="218"/>
    </location>
    <ligand>
        <name>iminosuccinate</name>
        <dbReference type="ChEBI" id="CHEBI:77875"/>
    </ligand>
</feature>
<feature type="binding site" evidence="12">
    <location>
        <position position="43"/>
    </location>
    <ligand>
        <name>iminosuccinate</name>
        <dbReference type="ChEBI" id="CHEBI:77875"/>
    </ligand>
</feature>
<accession>C9R9H6</accession>
<feature type="binding site" evidence="12">
    <location>
        <position position="175"/>
    </location>
    <ligand>
        <name>[4Fe-4S] cluster</name>
        <dbReference type="ChEBI" id="CHEBI:49883"/>
    </ligand>
</feature>
<dbReference type="UniPathway" id="UPA00253">
    <property type="reaction ID" value="UER00327"/>
</dbReference>
<keyword evidence="9 12" id="KW-0411">Iron-sulfur</keyword>
<dbReference type="Gene3D" id="3.40.50.10800">
    <property type="entry name" value="NadA-like"/>
    <property type="match status" value="3"/>
</dbReference>
<dbReference type="FunFam" id="3.40.50.10800:FF:000001">
    <property type="entry name" value="Quinolinate synthase A"/>
    <property type="match status" value="1"/>
</dbReference>
<dbReference type="NCBIfam" id="NF006879">
    <property type="entry name" value="PRK09375.1-4"/>
    <property type="match status" value="1"/>
</dbReference>
<evidence type="ECO:0000256" key="1">
    <source>
        <dbReference type="ARBA" id="ARBA00003791"/>
    </source>
</evidence>
<comment type="function">
    <text evidence="1 12">Catalyzes the condensation of iminoaspartate with dihydroxyacetone phosphate to form quinolinate.</text>
</comment>
<keyword evidence="12" id="KW-0963">Cytoplasm</keyword>
<dbReference type="NCBIfam" id="TIGR00550">
    <property type="entry name" value="nadA"/>
    <property type="match status" value="1"/>
</dbReference>